<sequence>MRANATKIKKKFLHFVLKIWILSPRIQFRSASIKLFLIFYFLTNVNAPVFKKLCVFTPNRELKKSSNGYGPNLKHVIILHNKNILTQNRYKNSLFIDRKNLLKFQLQINNILVLNKQNKSFFKENQNK</sequence>
<gene>
    <name evidence="1" type="ORF">BpHYR1_049939</name>
</gene>
<organism evidence="1 2">
    <name type="scientific">Brachionus plicatilis</name>
    <name type="common">Marine rotifer</name>
    <name type="synonym">Brachionus muelleri</name>
    <dbReference type="NCBI Taxonomy" id="10195"/>
    <lineage>
        <taxon>Eukaryota</taxon>
        <taxon>Metazoa</taxon>
        <taxon>Spiralia</taxon>
        <taxon>Gnathifera</taxon>
        <taxon>Rotifera</taxon>
        <taxon>Eurotatoria</taxon>
        <taxon>Monogononta</taxon>
        <taxon>Pseudotrocha</taxon>
        <taxon>Ploima</taxon>
        <taxon>Brachionidae</taxon>
        <taxon>Brachionus</taxon>
    </lineage>
</organism>
<dbReference type="AlphaFoldDB" id="A0A3M7RWE2"/>
<accession>A0A3M7RWE2</accession>
<reference evidence="1 2" key="1">
    <citation type="journal article" date="2018" name="Sci. Rep.">
        <title>Genomic signatures of local adaptation to the degree of environmental predictability in rotifers.</title>
        <authorList>
            <person name="Franch-Gras L."/>
            <person name="Hahn C."/>
            <person name="Garcia-Roger E.M."/>
            <person name="Carmona M.J."/>
            <person name="Serra M."/>
            <person name="Gomez A."/>
        </authorList>
    </citation>
    <scope>NUCLEOTIDE SEQUENCE [LARGE SCALE GENOMIC DNA]</scope>
    <source>
        <strain evidence="1">HYR1</strain>
    </source>
</reference>
<dbReference type="Proteomes" id="UP000276133">
    <property type="component" value="Unassembled WGS sequence"/>
</dbReference>
<name>A0A3M7RWE2_BRAPC</name>
<evidence type="ECO:0000313" key="2">
    <source>
        <dbReference type="Proteomes" id="UP000276133"/>
    </source>
</evidence>
<comment type="caution">
    <text evidence="1">The sequence shown here is derived from an EMBL/GenBank/DDBJ whole genome shotgun (WGS) entry which is preliminary data.</text>
</comment>
<protein>
    <submittedName>
        <fullName evidence="1">Uncharacterized protein</fullName>
    </submittedName>
</protein>
<evidence type="ECO:0000313" key="1">
    <source>
        <dbReference type="EMBL" id="RNA27836.1"/>
    </source>
</evidence>
<proteinExistence type="predicted"/>
<dbReference type="EMBL" id="REGN01002484">
    <property type="protein sequence ID" value="RNA27836.1"/>
    <property type="molecule type" value="Genomic_DNA"/>
</dbReference>
<keyword evidence="2" id="KW-1185">Reference proteome</keyword>